<evidence type="ECO:0000256" key="2">
    <source>
        <dbReference type="ARBA" id="ARBA00023012"/>
    </source>
</evidence>
<dbReference type="InterPro" id="IPR016032">
    <property type="entry name" value="Sig_transdc_resp-reg_C-effctor"/>
</dbReference>
<evidence type="ECO:0000313" key="8">
    <source>
        <dbReference type="EMBL" id="TGG93016.1"/>
    </source>
</evidence>
<dbReference type="GO" id="GO:0006355">
    <property type="term" value="P:regulation of DNA-templated transcription"/>
    <property type="evidence" value="ECO:0007669"/>
    <property type="project" value="InterPro"/>
</dbReference>
<name>A0A524RNT9_9CHRO</name>
<evidence type="ECO:0000313" key="9">
    <source>
        <dbReference type="Proteomes" id="UP000317990"/>
    </source>
</evidence>
<organism evidence="8 9">
    <name type="scientific">Aphanocapsa feldmannii 277cV</name>
    <dbReference type="NCBI Taxonomy" id="2507553"/>
    <lineage>
        <taxon>Bacteria</taxon>
        <taxon>Bacillati</taxon>
        <taxon>Cyanobacteriota</taxon>
        <taxon>Cyanophyceae</taxon>
        <taxon>Oscillatoriophycideae</taxon>
        <taxon>Chroococcales</taxon>
        <taxon>Microcystaceae</taxon>
        <taxon>Aphanocapsa</taxon>
    </lineage>
</organism>
<evidence type="ECO:0000256" key="5">
    <source>
        <dbReference type="PROSITE-ProRule" id="PRU01091"/>
    </source>
</evidence>
<dbReference type="SMART" id="SM00448">
    <property type="entry name" value="REC"/>
    <property type="match status" value="1"/>
</dbReference>
<evidence type="ECO:0000256" key="1">
    <source>
        <dbReference type="ARBA" id="ARBA00022553"/>
    </source>
</evidence>
<dbReference type="FunFam" id="1.10.10.10:FF:000018">
    <property type="entry name" value="DNA-binding response regulator ResD"/>
    <property type="match status" value="1"/>
</dbReference>
<dbReference type="Proteomes" id="UP000317990">
    <property type="component" value="Unassembled WGS sequence"/>
</dbReference>
<comment type="caution">
    <text evidence="8">The sequence shown here is derived from an EMBL/GenBank/DDBJ whole genome shotgun (WGS) entry which is preliminary data.</text>
</comment>
<dbReference type="SUPFAM" id="SSF46894">
    <property type="entry name" value="C-terminal effector domain of the bipartite response regulators"/>
    <property type="match status" value="1"/>
</dbReference>
<evidence type="ECO:0000259" key="7">
    <source>
        <dbReference type="PROSITE" id="PS51755"/>
    </source>
</evidence>
<feature type="domain" description="OmpR/PhoB-type" evidence="7">
    <location>
        <begin position="153"/>
        <end position="251"/>
    </location>
</feature>
<evidence type="ECO:0000259" key="6">
    <source>
        <dbReference type="PROSITE" id="PS50110"/>
    </source>
</evidence>
<dbReference type="InterPro" id="IPR036388">
    <property type="entry name" value="WH-like_DNA-bd_sf"/>
</dbReference>
<keyword evidence="3 5" id="KW-0238">DNA-binding</keyword>
<dbReference type="SMART" id="SM00862">
    <property type="entry name" value="Trans_reg_C"/>
    <property type="match status" value="1"/>
</dbReference>
<sequence>MAKQGNGVAPDINAETTRIFLVEDDETIRETISEMLEAEGFKVKSFGNGATALRHLSPRISPQNPADLLILDLMLPGMMGLEVCKELRKDGKRIPILIISAKDTETDRILGLELGADDYLVKPFSMLELLARCRALLRRSMAYGQMQANSMEANQLAHGRLVLYSDECRVTLAGEDVKLSPKEFRLLQYFMRNPKRVHSREKLLQDIWGFHFVGDSKTVDVHIRWLREKIEEDPSKPDYIKTVRGFGYRFG</sequence>
<dbReference type="Gene3D" id="1.10.10.10">
    <property type="entry name" value="Winged helix-like DNA-binding domain superfamily/Winged helix DNA-binding domain"/>
    <property type="match status" value="1"/>
</dbReference>
<dbReference type="PANTHER" id="PTHR48111">
    <property type="entry name" value="REGULATOR OF RPOS"/>
    <property type="match status" value="1"/>
</dbReference>
<proteinExistence type="predicted"/>
<dbReference type="PANTHER" id="PTHR48111:SF40">
    <property type="entry name" value="PHOSPHATE REGULON TRANSCRIPTIONAL REGULATORY PROTEIN PHOB"/>
    <property type="match status" value="1"/>
</dbReference>
<dbReference type="GO" id="GO:0000156">
    <property type="term" value="F:phosphorelay response regulator activity"/>
    <property type="evidence" value="ECO:0007669"/>
    <property type="project" value="TreeGrafter"/>
</dbReference>
<dbReference type="CDD" id="cd00383">
    <property type="entry name" value="trans_reg_C"/>
    <property type="match status" value="1"/>
</dbReference>
<dbReference type="GO" id="GO:0000976">
    <property type="term" value="F:transcription cis-regulatory region binding"/>
    <property type="evidence" value="ECO:0007669"/>
    <property type="project" value="TreeGrafter"/>
</dbReference>
<dbReference type="Pfam" id="PF00486">
    <property type="entry name" value="Trans_reg_C"/>
    <property type="match status" value="1"/>
</dbReference>
<dbReference type="SUPFAM" id="SSF52172">
    <property type="entry name" value="CheY-like"/>
    <property type="match status" value="1"/>
</dbReference>
<dbReference type="EMBL" id="SRMO01000055">
    <property type="protein sequence ID" value="TGG93016.1"/>
    <property type="molecule type" value="Genomic_DNA"/>
</dbReference>
<feature type="DNA-binding region" description="OmpR/PhoB-type" evidence="5">
    <location>
        <begin position="153"/>
        <end position="251"/>
    </location>
</feature>
<gene>
    <name evidence="8" type="ORF">ERJ67_04985</name>
</gene>
<dbReference type="InterPro" id="IPR039420">
    <property type="entry name" value="WalR-like"/>
</dbReference>
<feature type="domain" description="Response regulatory" evidence="6">
    <location>
        <begin position="18"/>
        <end position="137"/>
    </location>
</feature>
<dbReference type="CDD" id="cd17574">
    <property type="entry name" value="REC_OmpR"/>
    <property type="match status" value="1"/>
</dbReference>
<dbReference type="PROSITE" id="PS50110">
    <property type="entry name" value="RESPONSE_REGULATORY"/>
    <property type="match status" value="1"/>
</dbReference>
<dbReference type="PROSITE" id="PS51755">
    <property type="entry name" value="OMPR_PHOB"/>
    <property type="match status" value="1"/>
</dbReference>
<evidence type="ECO:0000256" key="3">
    <source>
        <dbReference type="ARBA" id="ARBA00023125"/>
    </source>
</evidence>
<reference evidence="8 9" key="1">
    <citation type="journal article" date="2019" name="mSystems">
        <title>Life at home and on the roam: Genomic adaptions reflect the dual lifestyle of an intracellular, facultative symbiont.</title>
        <authorList>
            <person name="Burgsdorf I."/>
        </authorList>
    </citation>
    <scope>NUCLEOTIDE SEQUENCE [LARGE SCALE GENOMIC DNA]</scope>
    <source>
        <strain evidence="8">277cV</strain>
    </source>
</reference>
<accession>A0A524RNT9</accession>
<dbReference type="Gene3D" id="3.40.50.2300">
    <property type="match status" value="1"/>
</dbReference>
<dbReference type="InterPro" id="IPR001789">
    <property type="entry name" value="Sig_transdc_resp-reg_receiver"/>
</dbReference>
<dbReference type="Pfam" id="PF00072">
    <property type="entry name" value="Response_reg"/>
    <property type="match status" value="1"/>
</dbReference>
<dbReference type="GO" id="GO:0032993">
    <property type="term" value="C:protein-DNA complex"/>
    <property type="evidence" value="ECO:0007669"/>
    <property type="project" value="TreeGrafter"/>
</dbReference>
<dbReference type="AlphaFoldDB" id="A0A524RNT9"/>
<keyword evidence="2" id="KW-0902">Two-component regulatory system</keyword>
<protein>
    <submittedName>
        <fullName evidence="8">Response regulator transcription factor</fullName>
    </submittedName>
</protein>
<feature type="modified residue" description="4-aspartylphosphate" evidence="4">
    <location>
        <position position="72"/>
    </location>
</feature>
<dbReference type="GO" id="GO:0005829">
    <property type="term" value="C:cytosol"/>
    <property type="evidence" value="ECO:0007669"/>
    <property type="project" value="TreeGrafter"/>
</dbReference>
<keyword evidence="1 4" id="KW-0597">Phosphoprotein</keyword>
<dbReference type="Gene3D" id="6.10.250.690">
    <property type="match status" value="1"/>
</dbReference>
<dbReference type="InterPro" id="IPR011006">
    <property type="entry name" value="CheY-like_superfamily"/>
</dbReference>
<evidence type="ECO:0000256" key="4">
    <source>
        <dbReference type="PROSITE-ProRule" id="PRU00169"/>
    </source>
</evidence>
<dbReference type="InterPro" id="IPR001867">
    <property type="entry name" value="OmpR/PhoB-type_DNA-bd"/>
</dbReference>